<dbReference type="GO" id="GO:0003677">
    <property type="term" value="F:DNA binding"/>
    <property type="evidence" value="ECO:0007669"/>
    <property type="project" value="InterPro"/>
</dbReference>
<dbReference type="Proteomes" id="UP000193925">
    <property type="component" value="Chromosome AFERRI"/>
</dbReference>
<feature type="domain" description="HTH cro/C1-type" evidence="1">
    <location>
        <begin position="34"/>
        <end position="89"/>
    </location>
</feature>
<dbReference type="InterPro" id="IPR010982">
    <property type="entry name" value="Lambda_DNA-bd_dom_sf"/>
</dbReference>
<reference evidence="3 4" key="3">
    <citation type="submission" date="2017-03" db="EMBL/GenBank/DDBJ databases">
        <authorList>
            <person name="Regsiter A."/>
            <person name="William W."/>
        </authorList>
    </citation>
    <scope>NUCLEOTIDE SEQUENCE [LARGE SCALE GENOMIC DNA]</scope>
    <source>
        <strain evidence="3">PRJEB5721</strain>
    </source>
</reference>
<dbReference type="InterPro" id="IPR001387">
    <property type="entry name" value="Cro/C1-type_HTH"/>
</dbReference>
<dbReference type="SMART" id="SM00530">
    <property type="entry name" value="HTH_XRE"/>
    <property type="match status" value="1"/>
</dbReference>
<dbReference type="RefSeq" id="WP_035192509.1">
    <property type="nucleotide sequence ID" value="NZ_CCCS020000034.1"/>
</dbReference>
<evidence type="ECO:0000313" key="2">
    <source>
        <dbReference type="EMBL" id="CDQ10169.1"/>
    </source>
</evidence>
<accession>A0A060UUC1</accession>
<reference evidence="2" key="2">
    <citation type="submission" date="2014-07" db="EMBL/GenBank/DDBJ databases">
        <title>Initial genome analysis of the psychrotolerant acidophile Acidithiobacillus ferrivorans CF27: insights into iron and sulfur oxidation pathways and into biofilm formation.</title>
        <authorList>
            <person name="Talla E."/>
            <person name="Hedrich S."/>
            <person name="Mangenot S."/>
            <person name="Ji B."/>
            <person name="Johnson D.B."/>
            <person name="Barbe V."/>
            <person name="Bonnefoy V."/>
        </authorList>
    </citation>
    <scope>NUCLEOTIDE SEQUENCE [LARGE SCALE GENOMIC DNA]</scope>
    <source>
        <strain evidence="2">CF27</strain>
    </source>
</reference>
<dbReference type="AlphaFoldDB" id="A0A060UUC1"/>
<dbReference type="EMBL" id="CCCS020000034">
    <property type="protein sequence ID" value="CDQ10169.1"/>
    <property type="molecule type" value="Genomic_DNA"/>
</dbReference>
<dbReference type="SUPFAM" id="SSF47413">
    <property type="entry name" value="lambda repressor-like DNA-binding domains"/>
    <property type="match status" value="1"/>
</dbReference>
<organism evidence="2">
    <name type="scientific">Acidithiobacillus ferrivorans</name>
    <dbReference type="NCBI Taxonomy" id="160808"/>
    <lineage>
        <taxon>Bacteria</taxon>
        <taxon>Pseudomonadati</taxon>
        <taxon>Pseudomonadota</taxon>
        <taxon>Acidithiobacillia</taxon>
        <taxon>Acidithiobacillales</taxon>
        <taxon>Acidithiobacillaceae</taxon>
        <taxon>Acidithiobacillus</taxon>
    </lineage>
</organism>
<gene>
    <name evidence="3" type="ORF">AFERRI_10159</name>
    <name evidence="2" type="ORF">AFERRI_40121</name>
</gene>
<dbReference type="Gene3D" id="1.10.260.40">
    <property type="entry name" value="lambda repressor-like DNA-binding domains"/>
    <property type="match status" value="1"/>
</dbReference>
<proteinExistence type="predicted"/>
<sequence length="93" mass="10306">MTLISELKEQWMKSPTFKAEYDALEDEFSLARELIKARTRAGLSQAELAQRMGTTQSAIARLESGKAPPSMRTIARIAAATGTRAVVRLEPRQ</sequence>
<dbReference type="EMBL" id="LT841305">
    <property type="protein sequence ID" value="SMH64126.1"/>
    <property type="molecule type" value="Genomic_DNA"/>
</dbReference>
<evidence type="ECO:0000313" key="3">
    <source>
        <dbReference type="EMBL" id="SMH64126.1"/>
    </source>
</evidence>
<evidence type="ECO:0000313" key="4">
    <source>
        <dbReference type="Proteomes" id="UP000193925"/>
    </source>
</evidence>
<name>A0A060UUC1_9PROT</name>
<dbReference type="Pfam" id="PF01381">
    <property type="entry name" value="HTH_3"/>
    <property type="match status" value="1"/>
</dbReference>
<keyword evidence="4" id="KW-1185">Reference proteome</keyword>
<evidence type="ECO:0000259" key="1">
    <source>
        <dbReference type="PROSITE" id="PS50943"/>
    </source>
</evidence>
<reference evidence="2" key="1">
    <citation type="submission" date="2014-03" db="EMBL/GenBank/DDBJ databases">
        <authorList>
            <person name="Genoscope - CEA"/>
        </authorList>
    </citation>
    <scope>NUCLEOTIDE SEQUENCE [LARGE SCALE GENOMIC DNA]</scope>
    <source>
        <strain evidence="2">CF27</strain>
    </source>
</reference>
<dbReference type="PROSITE" id="PS50943">
    <property type="entry name" value="HTH_CROC1"/>
    <property type="match status" value="1"/>
</dbReference>
<protein>
    <submittedName>
        <fullName evidence="2">Transcriptional regulator, XRE family</fullName>
    </submittedName>
</protein>
<dbReference type="CDD" id="cd00093">
    <property type="entry name" value="HTH_XRE"/>
    <property type="match status" value="1"/>
</dbReference>